<dbReference type="InterPro" id="IPR000182">
    <property type="entry name" value="GNAT_dom"/>
</dbReference>
<organism evidence="2 3">
    <name type="scientific">Iningainema tapete BLCC-T55</name>
    <dbReference type="NCBI Taxonomy" id="2748662"/>
    <lineage>
        <taxon>Bacteria</taxon>
        <taxon>Bacillati</taxon>
        <taxon>Cyanobacteriota</taxon>
        <taxon>Cyanophyceae</taxon>
        <taxon>Nostocales</taxon>
        <taxon>Scytonemataceae</taxon>
        <taxon>Iningainema tapete</taxon>
    </lineage>
</organism>
<dbReference type="Gene3D" id="3.40.630.30">
    <property type="match status" value="2"/>
</dbReference>
<dbReference type="PANTHER" id="PTHR37817">
    <property type="entry name" value="N-ACETYLTRANSFERASE EIS"/>
    <property type="match status" value="1"/>
</dbReference>
<reference evidence="2" key="1">
    <citation type="submission" date="2020-09" db="EMBL/GenBank/DDBJ databases">
        <title>Iningainema tapete sp. nov. (Scytonemataceae, Cyanobacteria) from greenhouses in central Florida (USA) produces two types of nodularin with biosynthetic potential for microcystin-LR and anabaenopeptins.</title>
        <authorList>
            <person name="Berthold D.E."/>
            <person name="Lefler F.W."/>
            <person name="Huang I.-S."/>
            <person name="Abdulla H."/>
            <person name="Zimba P.V."/>
            <person name="Laughinghouse H.D. IV."/>
        </authorList>
    </citation>
    <scope>NUCLEOTIDE SEQUENCE</scope>
    <source>
        <strain evidence="2">BLCCT55</strain>
    </source>
</reference>
<dbReference type="Gene3D" id="3.30.1050.10">
    <property type="entry name" value="SCP2 sterol-binding domain"/>
    <property type="match status" value="1"/>
</dbReference>
<dbReference type="InterPro" id="IPR051554">
    <property type="entry name" value="Acetyltransferase_Eis"/>
</dbReference>
<name>A0A8J7C0I5_9CYAN</name>
<dbReference type="GO" id="GO:0034069">
    <property type="term" value="F:aminoglycoside N-acetyltransferase activity"/>
    <property type="evidence" value="ECO:0007669"/>
    <property type="project" value="TreeGrafter"/>
</dbReference>
<dbReference type="Pfam" id="PF13530">
    <property type="entry name" value="SCP2_2"/>
    <property type="match status" value="1"/>
</dbReference>
<dbReference type="PROSITE" id="PS51186">
    <property type="entry name" value="GNAT"/>
    <property type="match status" value="1"/>
</dbReference>
<feature type="domain" description="N-acetyltransferase" evidence="1">
    <location>
        <begin position="5"/>
        <end position="150"/>
    </location>
</feature>
<dbReference type="Proteomes" id="UP000629098">
    <property type="component" value="Unassembled WGS sequence"/>
</dbReference>
<comment type="caution">
    <text evidence="2">The sequence shown here is derived from an EMBL/GenBank/DDBJ whole genome shotgun (WGS) entry which is preliminary data.</text>
</comment>
<proteinExistence type="predicted"/>
<evidence type="ECO:0000259" key="1">
    <source>
        <dbReference type="PROSITE" id="PS51186"/>
    </source>
</evidence>
<sequence length="389" mass="43823">MTSLLDYSQIAPEEERRLGYILEQCFTMSPGESKVFFERIGLENFRVIRRDEQIVGGLATIPMGQWWGGERVPMTGIGGVGIAVEHRGTGAALSLMQSNVKELYAKGVAISALYPAIQRLYRKVGYEQGGSYCGWEIPTESIQVKEQPLPITPVSTDYKFNELYDNQAKLTNGYLDRHQGLWKQLIRPEENEAVYAYLIGSLDQPQGYIIFSQHRAENSTFIRIRDWVVLTTAAAQTLWCFLSNQRSVIDMVRWKSSPIDLLTLLLPEQNVKQRFVDRWMLRVVNVVKALEKRGYPPDIQAQLHLTVEDELVAQNNGNFILSVANGRGEVSKGGKGELKLEIKGLAPLYTGLFTPHQLQLMGKLEATQTALLAATQIFAGFSPWMADFF</sequence>
<dbReference type="GO" id="GO:0030649">
    <property type="term" value="P:aminoglycoside antibiotic catabolic process"/>
    <property type="evidence" value="ECO:0007669"/>
    <property type="project" value="TreeGrafter"/>
</dbReference>
<dbReference type="SUPFAM" id="SSF55718">
    <property type="entry name" value="SCP-like"/>
    <property type="match status" value="1"/>
</dbReference>
<dbReference type="Pfam" id="PF17668">
    <property type="entry name" value="Acetyltransf_17"/>
    <property type="match status" value="1"/>
</dbReference>
<dbReference type="SUPFAM" id="SSF55729">
    <property type="entry name" value="Acyl-CoA N-acyltransferases (Nat)"/>
    <property type="match status" value="1"/>
</dbReference>
<dbReference type="PANTHER" id="PTHR37817:SF1">
    <property type="entry name" value="N-ACETYLTRANSFERASE EIS"/>
    <property type="match status" value="1"/>
</dbReference>
<dbReference type="InterPro" id="IPR025559">
    <property type="entry name" value="Eis_dom"/>
</dbReference>
<dbReference type="Pfam" id="PF13527">
    <property type="entry name" value="Acetyltransf_9"/>
    <property type="match status" value="1"/>
</dbReference>
<gene>
    <name evidence="2" type="ORF">ICL16_40085</name>
</gene>
<dbReference type="InterPro" id="IPR036527">
    <property type="entry name" value="SCP2_sterol-bd_dom_sf"/>
</dbReference>
<dbReference type="InterPro" id="IPR016181">
    <property type="entry name" value="Acyl_CoA_acyltransferase"/>
</dbReference>
<protein>
    <submittedName>
        <fullName evidence="2">GNAT family N-acetyltransferase</fullName>
    </submittedName>
</protein>
<accession>A0A8J7C0I5</accession>
<keyword evidence="3" id="KW-1185">Reference proteome</keyword>
<dbReference type="RefSeq" id="WP_190837365.1">
    <property type="nucleotide sequence ID" value="NZ_CAWPPI010000120.1"/>
</dbReference>
<dbReference type="AlphaFoldDB" id="A0A8J7C0I5"/>
<dbReference type="EMBL" id="JACXAE010000120">
    <property type="protein sequence ID" value="MBD2778083.1"/>
    <property type="molecule type" value="Genomic_DNA"/>
</dbReference>
<evidence type="ECO:0000313" key="2">
    <source>
        <dbReference type="EMBL" id="MBD2778083.1"/>
    </source>
</evidence>
<evidence type="ECO:0000313" key="3">
    <source>
        <dbReference type="Proteomes" id="UP000629098"/>
    </source>
</evidence>
<dbReference type="InterPro" id="IPR041380">
    <property type="entry name" value="Acetyltransf_17"/>
</dbReference>